<keyword evidence="4" id="KW-1185">Reference proteome</keyword>
<dbReference type="Pfam" id="PF03592">
    <property type="entry name" value="Terminase_2"/>
    <property type="match status" value="1"/>
</dbReference>
<dbReference type="Proteomes" id="UP000075806">
    <property type="component" value="Unassembled WGS sequence"/>
</dbReference>
<accession>A0A162F6S8</accession>
<evidence type="ECO:0000313" key="3">
    <source>
        <dbReference type="EMBL" id="KYG34920.1"/>
    </source>
</evidence>
<dbReference type="RefSeq" id="WP_061947174.1">
    <property type="nucleotide sequence ID" value="NZ_LTAO01000001.1"/>
</dbReference>
<dbReference type="STRING" id="519424.AZF04_00890"/>
<evidence type="ECO:0000256" key="1">
    <source>
        <dbReference type="ARBA" id="ARBA00022612"/>
    </source>
</evidence>
<sequence>MPRAEKSKRDDLTFQQRKFVNAYLKSGVGRKAALEAGYSEKSADSMASQILKLPKVKKAIQAKEKEFEMASLVTVENVLAGILDIANHKEATRTEKLNAYKLLGQHLAMFTDKQIIQNEHSNPFEQMSDDEILKAYEEQKKFKNNA</sequence>
<evidence type="ECO:0008006" key="5">
    <source>
        <dbReference type="Google" id="ProtNLM"/>
    </source>
</evidence>
<proteinExistence type="predicted"/>
<keyword evidence="2" id="KW-0231">Viral genome packaging</keyword>
<protein>
    <recommendedName>
        <fullName evidence="5">Terminase</fullName>
    </recommendedName>
</protein>
<dbReference type="InterPro" id="IPR005335">
    <property type="entry name" value="Terminase_ssu"/>
</dbReference>
<evidence type="ECO:0000256" key="2">
    <source>
        <dbReference type="ARBA" id="ARBA00023219"/>
    </source>
</evidence>
<organism evidence="3 4">
    <name type="scientific">Alkalihalobacillus trypoxylicola</name>
    <dbReference type="NCBI Taxonomy" id="519424"/>
    <lineage>
        <taxon>Bacteria</taxon>
        <taxon>Bacillati</taxon>
        <taxon>Bacillota</taxon>
        <taxon>Bacilli</taxon>
        <taxon>Bacillales</taxon>
        <taxon>Bacillaceae</taxon>
        <taxon>Alkalihalobacillus</taxon>
    </lineage>
</organism>
<evidence type="ECO:0000313" key="4">
    <source>
        <dbReference type="Proteomes" id="UP000075806"/>
    </source>
</evidence>
<name>A0A162F6S8_9BACI</name>
<gene>
    <name evidence="3" type="ORF">AZF04_00890</name>
</gene>
<dbReference type="EMBL" id="LTAO01000001">
    <property type="protein sequence ID" value="KYG34920.1"/>
    <property type="molecule type" value="Genomic_DNA"/>
</dbReference>
<dbReference type="AlphaFoldDB" id="A0A162F6S8"/>
<dbReference type="Gene3D" id="1.10.10.1400">
    <property type="entry name" value="Terminase, small subunit, N-terminal DNA-binding domain, HTH motif"/>
    <property type="match status" value="1"/>
</dbReference>
<dbReference type="PANTHER" id="PTHR41328:SF2">
    <property type="entry name" value="TERMINASE SMALL SUBUNIT"/>
    <property type="match status" value="1"/>
</dbReference>
<comment type="caution">
    <text evidence="3">The sequence shown here is derived from an EMBL/GenBank/DDBJ whole genome shotgun (WGS) entry which is preliminary data.</text>
</comment>
<dbReference type="PANTHER" id="PTHR41328">
    <property type="entry name" value="TERMINASE SMALL SUBUNIT-RELATED"/>
    <property type="match status" value="1"/>
</dbReference>
<dbReference type="InterPro" id="IPR038713">
    <property type="entry name" value="Terminase_Gp1_N_sf"/>
</dbReference>
<dbReference type="OrthoDB" id="7358785at2"/>
<dbReference type="GO" id="GO:0051276">
    <property type="term" value="P:chromosome organization"/>
    <property type="evidence" value="ECO:0007669"/>
    <property type="project" value="InterPro"/>
</dbReference>
<keyword evidence="1" id="KW-1188">Viral release from host cell</keyword>
<reference evidence="3" key="1">
    <citation type="submission" date="2016-02" db="EMBL/GenBank/DDBJ databases">
        <title>Genome sequence of Bacillus trypoxylicola KCTC 13244(T).</title>
        <authorList>
            <person name="Jeong H."/>
            <person name="Park S.-H."/>
            <person name="Choi S.-K."/>
        </authorList>
    </citation>
    <scope>NUCLEOTIDE SEQUENCE [LARGE SCALE GENOMIC DNA]</scope>
    <source>
        <strain evidence="3">KCTC 13244</strain>
    </source>
</reference>
<dbReference type="InterPro" id="IPR052404">
    <property type="entry name" value="SPP1-like_terminase"/>
</dbReference>